<dbReference type="InterPro" id="IPR050309">
    <property type="entry name" value="Type-B_Carboxylest/Lipase"/>
</dbReference>
<dbReference type="PROSITE" id="PS00122">
    <property type="entry name" value="CARBOXYLESTERASE_B_1"/>
    <property type="match status" value="1"/>
</dbReference>
<dbReference type="GO" id="GO:0016787">
    <property type="term" value="F:hydrolase activity"/>
    <property type="evidence" value="ECO:0007669"/>
    <property type="project" value="UniProtKB-KW"/>
</dbReference>
<dbReference type="SUPFAM" id="SSF53474">
    <property type="entry name" value="alpha/beta-Hydrolases"/>
    <property type="match status" value="1"/>
</dbReference>
<keyword evidence="6" id="KW-1185">Reference proteome</keyword>
<dbReference type="EMBL" id="JACIDX010000011">
    <property type="protein sequence ID" value="MBB3956110.1"/>
    <property type="molecule type" value="Genomic_DNA"/>
</dbReference>
<accession>A0A7W6G7F4</accession>
<dbReference type="InterPro" id="IPR002018">
    <property type="entry name" value="CarbesteraseB"/>
</dbReference>
<name>A0A7W6G7F4_9SPHN</name>
<dbReference type="RefSeq" id="WP_183626997.1">
    <property type="nucleotide sequence ID" value="NZ_JACIDX010000011.1"/>
</dbReference>
<evidence type="ECO:0000256" key="1">
    <source>
        <dbReference type="ARBA" id="ARBA00005964"/>
    </source>
</evidence>
<dbReference type="EC" id="3.1.1.-" evidence="3"/>
<dbReference type="InterPro" id="IPR019819">
    <property type="entry name" value="Carboxylesterase_B_CS"/>
</dbReference>
<dbReference type="Gene3D" id="3.40.50.1820">
    <property type="entry name" value="alpha/beta hydrolase"/>
    <property type="match status" value="1"/>
</dbReference>
<evidence type="ECO:0000313" key="5">
    <source>
        <dbReference type="EMBL" id="MBB3956110.1"/>
    </source>
</evidence>
<dbReference type="AlphaFoldDB" id="A0A7W6G7F4"/>
<reference evidence="5 6" key="1">
    <citation type="submission" date="2020-08" db="EMBL/GenBank/DDBJ databases">
        <title>Genomic Encyclopedia of Type Strains, Phase IV (KMG-IV): sequencing the most valuable type-strain genomes for metagenomic binning, comparative biology and taxonomic classification.</title>
        <authorList>
            <person name="Goeker M."/>
        </authorList>
    </citation>
    <scope>NUCLEOTIDE SEQUENCE [LARGE SCALE GENOMIC DNA]</scope>
    <source>
        <strain evidence="5 6">DSM 27057</strain>
    </source>
</reference>
<evidence type="ECO:0000256" key="2">
    <source>
        <dbReference type="ARBA" id="ARBA00022801"/>
    </source>
</evidence>
<dbReference type="PANTHER" id="PTHR11559">
    <property type="entry name" value="CARBOXYLESTERASE"/>
    <property type="match status" value="1"/>
</dbReference>
<gene>
    <name evidence="5" type="ORF">GGR38_003067</name>
</gene>
<protein>
    <recommendedName>
        <fullName evidence="3">Carboxylic ester hydrolase</fullName>
        <ecNumber evidence="3">3.1.1.-</ecNumber>
    </recommendedName>
</protein>
<organism evidence="5 6">
    <name type="scientific">Novosphingobium sediminicola</name>
    <dbReference type="NCBI Taxonomy" id="563162"/>
    <lineage>
        <taxon>Bacteria</taxon>
        <taxon>Pseudomonadati</taxon>
        <taxon>Pseudomonadota</taxon>
        <taxon>Alphaproteobacteria</taxon>
        <taxon>Sphingomonadales</taxon>
        <taxon>Sphingomonadaceae</taxon>
        <taxon>Novosphingobium</taxon>
    </lineage>
</organism>
<keyword evidence="2 3" id="KW-0378">Hydrolase</keyword>
<comment type="caution">
    <text evidence="5">The sequence shown here is derived from an EMBL/GenBank/DDBJ whole genome shotgun (WGS) entry which is preliminary data.</text>
</comment>
<feature type="domain" description="Carboxylesterase type B" evidence="4">
    <location>
        <begin position="18"/>
        <end position="474"/>
    </location>
</feature>
<dbReference type="Pfam" id="PF00135">
    <property type="entry name" value="COesterase"/>
    <property type="match status" value="1"/>
</dbReference>
<dbReference type="InterPro" id="IPR029058">
    <property type="entry name" value="AB_hydrolase_fold"/>
</dbReference>
<comment type="similarity">
    <text evidence="1 3">Belongs to the type-B carboxylesterase/lipase family.</text>
</comment>
<evidence type="ECO:0000313" key="6">
    <source>
        <dbReference type="Proteomes" id="UP000548867"/>
    </source>
</evidence>
<dbReference type="PROSITE" id="PS00941">
    <property type="entry name" value="CARBOXYLESTERASE_B_2"/>
    <property type="match status" value="1"/>
</dbReference>
<evidence type="ECO:0000256" key="3">
    <source>
        <dbReference type="RuleBase" id="RU361235"/>
    </source>
</evidence>
<dbReference type="InterPro" id="IPR019826">
    <property type="entry name" value="Carboxylesterase_B_AS"/>
</dbReference>
<sequence length="488" mass="52380">MRFWPLIAAAPLMLGNGDPVVRTDHGAVRGQAIEQGAAFRGIPFAAPPVGPLRWREARPVRPWRGIRDARSFGAACIQPARGEALAQSEDCLTLNVVTPDRHAKGLPVLVSVHGGAFAFGSGRYIADHDLSPIVRRGVVLVSPNYRVGRMGFFAHSALRAENGRATGNFWLSDQIAALRWVRDNIARFGGDPAKVTVLGCSAGGSSVNALMAAPAARGLFARASVHSGGGFFNASRPMALAEAQGLAFAQRAGAKTLAQLRALSPAQVLAADPGPPDYGAMEDGRLVPMGVSRVFAAGRQAHVPLIVGSTSNEASVFGLMGFDAGVLRDRFGIDVAVLRPMYERNGPLADAELLRRIQTDFIFTSASQGMAGLAARAAPTWSYHFAFVPQAERATSPGAPHCADMPYLFGLKASLDPEEARLSQAMQDYWYNFIATGNPGPSWPAVRPGHPAPMVFNTTSRVEPDFQRERLDYWWSRWLRESDSTTAP</sequence>
<proteinExistence type="inferred from homology"/>
<evidence type="ECO:0000259" key="4">
    <source>
        <dbReference type="Pfam" id="PF00135"/>
    </source>
</evidence>
<dbReference type="Proteomes" id="UP000548867">
    <property type="component" value="Unassembled WGS sequence"/>
</dbReference>